<dbReference type="GO" id="GO:0004523">
    <property type="term" value="F:RNA-DNA hybrid ribonuclease activity"/>
    <property type="evidence" value="ECO:0007669"/>
    <property type="project" value="InterPro"/>
</dbReference>
<dbReference type="SUPFAM" id="SSF53098">
    <property type="entry name" value="Ribonuclease H-like"/>
    <property type="match status" value="1"/>
</dbReference>
<dbReference type="PANTHER" id="PTHR34146">
    <property type="entry name" value="POLYNUCLEOTIDYL TRANSFERASE, RIBONUCLEASE H-LIKE SUPERFAMILY PROTEIN-RELATED"/>
    <property type="match status" value="1"/>
</dbReference>
<dbReference type="Gene3D" id="3.30.420.10">
    <property type="entry name" value="Ribonuclease H-like superfamily/Ribonuclease H"/>
    <property type="match status" value="1"/>
</dbReference>
<dbReference type="PANTHER" id="PTHR34146:SF3">
    <property type="entry name" value="POLYNUCLEOTIDYL TRANSFERASE, RIBONUCLEASE H-LIKE SUPERFAMILY PROTEIN"/>
    <property type="match status" value="1"/>
</dbReference>
<dbReference type="Proteomes" id="UP000516314">
    <property type="component" value="Chromosome 5"/>
</dbReference>
<dbReference type="InterPro" id="IPR002156">
    <property type="entry name" value="RNaseH_domain"/>
</dbReference>
<sequence>MLQAIPNNNGQLRCQVDASWVADGYTSGLRFVIDTPSGILLGSRGKSRALSPLQAELEALTWAMDSALLRGLDSVHFDTDCSALVKIIEEKDSRPIFETETEFFNLIRNRFRCFSISHVSRTLNIQADTLAKVIEDVSASKVCPNPRCYGLVASVFRKVFRDSSP</sequence>
<evidence type="ECO:0000313" key="2">
    <source>
        <dbReference type="EMBL" id="CAD5333353.1"/>
    </source>
</evidence>
<organism evidence="2 3">
    <name type="scientific">Arabidopsis thaliana</name>
    <name type="common">Mouse-ear cress</name>
    <dbReference type="NCBI Taxonomy" id="3702"/>
    <lineage>
        <taxon>Eukaryota</taxon>
        <taxon>Viridiplantae</taxon>
        <taxon>Streptophyta</taxon>
        <taxon>Embryophyta</taxon>
        <taxon>Tracheophyta</taxon>
        <taxon>Spermatophyta</taxon>
        <taxon>Magnoliopsida</taxon>
        <taxon>eudicotyledons</taxon>
        <taxon>Gunneridae</taxon>
        <taxon>Pentapetalae</taxon>
        <taxon>rosids</taxon>
        <taxon>malvids</taxon>
        <taxon>Brassicales</taxon>
        <taxon>Brassicaceae</taxon>
        <taxon>Camelineae</taxon>
        <taxon>Arabidopsis</taxon>
    </lineage>
</organism>
<dbReference type="InterPro" id="IPR044730">
    <property type="entry name" value="RNase_H-like_dom_plant"/>
</dbReference>
<accession>A0A7G2FC15</accession>
<dbReference type="InterPro" id="IPR012337">
    <property type="entry name" value="RNaseH-like_sf"/>
</dbReference>
<evidence type="ECO:0000259" key="1">
    <source>
        <dbReference type="Pfam" id="PF13456"/>
    </source>
</evidence>
<dbReference type="EMBL" id="LR881470">
    <property type="protein sequence ID" value="CAD5333353.1"/>
    <property type="molecule type" value="Genomic_DNA"/>
</dbReference>
<dbReference type="GO" id="GO:0003676">
    <property type="term" value="F:nucleic acid binding"/>
    <property type="evidence" value="ECO:0007669"/>
    <property type="project" value="InterPro"/>
</dbReference>
<proteinExistence type="predicted"/>
<gene>
    <name evidence="2" type="ORF">AT9943_LOCUS20713</name>
</gene>
<dbReference type="Pfam" id="PF13456">
    <property type="entry name" value="RVT_3"/>
    <property type="match status" value="1"/>
</dbReference>
<evidence type="ECO:0000313" key="3">
    <source>
        <dbReference type="Proteomes" id="UP000516314"/>
    </source>
</evidence>
<name>A0A7G2FC15_ARATH</name>
<reference evidence="2 3" key="1">
    <citation type="submission" date="2020-09" db="EMBL/GenBank/DDBJ databases">
        <authorList>
            <person name="Ashkenazy H."/>
        </authorList>
    </citation>
    <scope>NUCLEOTIDE SEQUENCE [LARGE SCALE GENOMIC DNA]</scope>
    <source>
        <strain evidence="3">cv. Cdm-0</strain>
    </source>
</reference>
<feature type="domain" description="RNase H type-1" evidence="1">
    <location>
        <begin position="16"/>
        <end position="132"/>
    </location>
</feature>
<dbReference type="AlphaFoldDB" id="A0A7G2FC15"/>
<dbReference type="CDD" id="cd06222">
    <property type="entry name" value="RNase_H_like"/>
    <property type="match status" value="1"/>
</dbReference>
<protein>
    <submittedName>
        <fullName evidence="2">(thale cress) hypothetical protein</fullName>
    </submittedName>
</protein>
<dbReference type="InterPro" id="IPR036397">
    <property type="entry name" value="RNaseH_sf"/>
</dbReference>